<reference evidence="4" key="1">
    <citation type="journal article" date="2019" name="Int. J. Syst. Evol. Microbiol.">
        <title>The Global Catalogue of Microorganisms (GCM) 10K type strain sequencing project: providing services to taxonomists for standard genome sequencing and annotation.</title>
        <authorList>
            <consortium name="The Broad Institute Genomics Platform"/>
            <consortium name="The Broad Institute Genome Sequencing Center for Infectious Disease"/>
            <person name="Wu L."/>
            <person name="Ma J."/>
        </authorList>
    </citation>
    <scope>NUCLEOTIDE SEQUENCE [LARGE SCALE GENOMIC DNA]</scope>
    <source>
        <strain evidence="4">JCM 16021</strain>
    </source>
</reference>
<dbReference type="PROSITE" id="PS00134">
    <property type="entry name" value="TRYPSIN_HIS"/>
    <property type="match status" value="1"/>
</dbReference>
<proteinExistence type="predicted"/>
<dbReference type="SUPFAM" id="SSF50494">
    <property type="entry name" value="Trypsin-like serine proteases"/>
    <property type="match status" value="1"/>
</dbReference>
<name>A0ABP5K5Q5_9ACTN</name>
<dbReference type="InterPro" id="IPR018114">
    <property type="entry name" value="TRYPSIN_HIS"/>
</dbReference>
<accession>A0ABP5K5Q5</accession>
<protein>
    <recommendedName>
        <fullName evidence="2">Peptidase S1 domain-containing protein</fullName>
    </recommendedName>
</protein>
<gene>
    <name evidence="3" type="ORF">GCM10009843_27330</name>
</gene>
<feature type="signal peptide" evidence="1">
    <location>
        <begin position="1"/>
        <end position="31"/>
    </location>
</feature>
<evidence type="ECO:0000259" key="2">
    <source>
        <dbReference type="PROSITE" id="PS50240"/>
    </source>
</evidence>
<dbReference type="Pfam" id="PF00089">
    <property type="entry name" value="Trypsin"/>
    <property type="match status" value="1"/>
</dbReference>
<dbReference type="InterPro" id="IPR043504">
    <property type="entry name" value="Peptidase_S1_PA_chymotrypsin"/>
</dbReference>
<keyword evidence="4" id="KW-1185">Reference proteome</keyword>
<dbReference type="InterPro" id="IPR009003">
    <property type="entry name" value="Peptidase_S1_PA"/>
</dbReference>
<dbReference type="InterPro" id="IPR051333">
    <property type="entry name" value="CLIP_Serine_Protease"/>
</dbReference>
<sequence>MEALVNTLVRRSLTALLTLAALTTVSAPAQAINYGVDDDGAHPYVVLVAMFDADDEYIGRCSGSLLAADVVLTAAHCTDGAEYARIFLEENLEGVAFATSDLYDATGEPHAMPGWTGALTTPDTHDLGIYTLDTELVVERYATVAPLRTLDELATKRGTRDTYFTTVGYGLQQRKPYLVNQPKRMYAVSDLINLRSNLVDGVGLQTTNNPGDGRGGNCSGDSGGPILWQDSDVIVAVNSFGLNNTCKGNDFAYRVDTEAAQAFILPFLA</sequence>
<feature type="chain" id="PRO_5045627629" description="Peptidase S1 domain-containing protein" evidence="1">
    <location>
        <begin position="32"/>
        <end position="269"/>
    </location>
</feature>
<comment type="caution">
    <text evidence="3">The sequence shown here is derived from an EMBL/GenBank/DDBJ whole genome shotgun (WGS) entry which is preliminary data.</text>
</comment>
<dbReference type="RefSeq" id="WP_344304320.1">
    <property type="nucleotide sequence ID" value="NZ_BAAAQQ010000012.1"/>
</dbReference>
<dbReference type="Gene3D" id="2.40.10.10">
    <property type="entry name" value="Trypsin-like serine proteases"/>
    <property type="match status" value="2"/>
</dbReference>
<dbReference type="InterPro" id="IPR001314">
    <property type="entry name" value="Peptidase_S1A"/>
</dbReference>
<feature type="domain" description="Peptidase S1" evidence="2">
    <location>
        <begin position="32"/>
        <end position="269"/>
    </location>
</feature>
<dbReference type="PANTHER" id="PTHR24260:SF132">
    <property type="entry name" value="PEPTIDASE S1 DOMAIN-CONTAINING PROTEIN"/>
    <property type="match status" value="1"/>
</dbReference>
<dbReference type="Proteomes" id="UP001500575">
    <property type="component" value="Unassembled WGS sequence"/>
</dbReference>
<dbReference type="SMART" id="SM00020">
    <property type="entry name" value="Tryp_SPc"/>
    <property type="match status" value="1"/>
</dbReference>
<dbReference type="EMBL" id="BAAAQQ010000012">
    <property type="protein sequence ID" value="GAA2127640.1"/>
    <property type="molecule type" value="Genomic_DNA"/>
</dbReference>
<dbReference type="PROSITE" id="PS50240">
    <property type="entry name" value="TRYPSIN_DOM"/>
    <property type="match status" value="1"/>
</dbReference>
<keyword evidence="1" id="KW-0732">Signal</keyword>
<dbReference type="PRINTS" id="PR00722">
    <property type="entry name" value="CHYMOTRYPSIN"/>
</dbReference>
<organism evidence="3 4">
    <name type="scientific">Nocardioides bigeumensis</name>
    <dbReference type="NCBI Taxonomy" id="433657"/>
    <lineage>
        <taxon>Bacteria</taxon>
        <taxon>Bacillati</taxon>
        <taxon>Actinomycetota</taxon>
        <taxon>Actinomycetes</taxon>
        <taxon>Propionibacteriales</taxon>
        <taxon>Nocardioidaceae</taxon>
        <taxon>Nocardioides</taxon>
    </lineage>
</organism>
<dbReference type="InterPro" id="IPR001254">
    <property type="entry name" value="Trypsin_dom"/>
</dbReference>
<dbReference type="PANTHER" id="PTHR24260">
    <property type="match status" value="1"/>
</dbReference>
<evidence type="ECO:0000313" key="3">
    <source>
        <dbReference type="EMBL" id="GAA2127640.1"/>
    </source>
</evidence>
<evidence type="ECO:0000256" key="1">
    <source>
        <dbReference type="SAM" id="SignalP"/>
    </source>
</evidence>
<evidence type="ECO:0000313" key="4">
    <source>
        <dbReference type="Proteomes" id="UP001500575"/>
    </source>
</evidence>